<evidence type="ECO:0000313" key="1">
    <source>
        <dbReference type="EMBL" id="SVA16574.1"/>
    </source>
</evidence>
<feature type="non-terminal residue" evidence="1">
    <location>
        <position position="1"/>
    </location>
</feature>
<gene>
    <name evidence="1" type="ORF">METZ01_LOCUS69428</name>
</gene>
<organism evidence="1">
    <name type="scientific">marine metagenome</name>
    <dbReference type="NCBI Taxonomy" id="408172"/>
    <lineage>
        <taxon>unclassified sequences</taxon>
        <taxon>metagenomes</taxon>
        <taxon>ecological metagenomes</taxon>
    </lineage>
</organism>
<name>A0A381TLA8_9ZZZZ</name>
<protein>
    <submittedName>
        <fullName evidence="1">Uncharacterized protein</fullName>
    </submittedName>
</protein>
<reference evidence="1" key="1">
    <citation type="submission" date="2018-05" db="EMBL/GenBank/DDBJ databases">
        <authorList>
            <person name="Lanie J.A."/>
            <person name="Ng W.-L."/>
            <person name="Kazmierczak K.M."/>
            <person name="Andrzejewski T.M."/>
            <person name="Davidsen T.M."/>
            <person name="Wayne K.J."/>
            <person name="Tettelin H."/>
            <person name="Glass J.I."/>
            <person name="Rusch D."/>
            <person name="Podicherti R."/>
            <person name="Tsui H.-C.T."/>
            <person name="Winkler M.E."/>
        </authorList>
    </citation>
    <scope>NUCLEOTIDE SEQUENCE</scope>
</reference>
<sequence length="48" mass="5206">VSQLNVNAVNHPNNLVSSAIKEKANFEVADPDSDLFDPEVPEVQISDV</sequence>
<accession>A0A381TLA8</accession>
<dbReference type="AlphaFoldDB" id="A0A381TLA8"/>
<proteinExistence type="predicted"/>
<dbReference type="EMBL" id="UINC01004747">
    <property type="protein sequence ID" value="SVA16574.1"/>
    <property type="molecule type" value="Genomic_DNA"/>
</dbReference>